<dbReference type="InterPro" id="IPR003329">
    <property type="entry name" value="Cytidylyl_trans"/>
</dbReference>
<dbReference type="EMBL" id="JAOTJD010000045">
    <property type="protein sequence ID" value="MFD3266063.1"/>
    <property type="molecule type" value="Genomic_DNA"/>
</dbReference>
<dbReference type="CDD" id="cd02518">
    <property type="entry name" value="GT2_SpsF"/>
    <property type="match status" value="1"/>
</dbReference>
<keyword evidence="2" id="KW-1185">Reference proteome</keyword>
<accession>A0ABW6CSM7</accession>
<reference evidence="1 2" key="1">
    <citation type="submission" date="2022-09" db="EMBL/GenBank/DDBJ databases">
        <title>New species of Phenylobacterium.</title>
        <authorList>
            <person name="Mieszkin S."/>
        </authorList>
    </citation>
    <scope>NUCLEOTIDE SEQUENCE [LARGE SCALE GENOMIC DNA]</scope>
    <source>
        <strain evidence="1 2">HK31-G</strain>
    </source>
</reference>
<dbReference type="PANTHER" id="PTHR42866:SF1">
    <property type="entry name" value="SPORE COAT POLYSACCHARIDE BIOSYNTHESIS PROTEIN SPSF"/>
    <property type="match status" value="1"/>
</dbReference>
<dbReference type="InterPro" id="IPR029044">
    <property type="entry name" value="Nucleotide-diphossugar_trans"/>
</dbReference>
<organism evidence="1 2">
    <name type="scientific">Phenylobacterium ferrooxidans</name>
    <dbReference type="NCBI Taxonomy" id="2982689"/>
    <lineage>
        <taxon>Bacteria</taxon>
        <taxon>Pseudomonadati</taxon>
        <taxon>Pseudomonadota</taxon>
        <taxon>Alphaproteobacteria</taxon>
        <taxon>Caulobacterales</taxon>
        <taxon>Caulobacteraceae</taxon>
        <taxon>Phenylobacterium</taxon>
    </lineage>
</organism>
<dbReference type="SUPFAM" id="SSF53448">
    <property type="entry name" value="Nucleotide-diphospho-sugar transferases"/>
    <property type="match status" value="1"/>
</dbReference>
<gene>
    <name evidence="1" type="ORF">OCL97_19065</name>
</gene>
<evidence type="ECO:0000313" key="2">
    <source>
        <dbReference type="Proteomes" id="UP001598130"/>
    </source>
</evidence>
<protein>
    <submittedName>
        <fullName evidence="1">Glycosyltransferase family protein</fullName>
    </submittedName>
</protein>
<proteinExistence type="predicted"/>
<comment type="caution">
    <text evidence="1">The sequence shown here is derived from an EMBL/GenBank/DDBJ whole genome shotgun (WGS) entry which is preliminary data.</text>
</comment>
<dbReference type="Pfam" id="PF02348">
    <property type="entry name" value="CTP_transf_3"/>
    <property type="match status" value="1"/>
</dbReference>
<sequence>MILGIIQARMSSSRLPGKVLADVAGMPMLGRQVERLRRSRRMDELVLATSDQASDDAVADYAARLDLTVVRGDLDDVLGRFGRALDAFPEAATVVRMTADCPLTDWRVLDAVIAHHAATRADYASNTPEVRTYPHGLDIEVMTAASLRTALFEATDPYDREHVTPFLYRNPKRFRIEFLSQTPSLAHLRWTVDHPQDLDFVRHVYGTLHAANPDFGMAEIAALEWNSSKAV</sequence>
<dbReference type="Proteomes" id="UP001598130">
    <property type="component" value="Unassembled WGS sequence"/>
</dbReference>
<dbReference type="Gene3D" id="3.90.550.10">
    <property type="entry name" value="Spore Coat Polysaccharide Biosynthesis Protein SpsA, Chain A"/>
    <property type="match status" value="1"/>
</dbReference>
<dbReference type="PANTHER" id="PTHR42866">
    <property type="entry name" value="3-DEOXY-MANNO-OCTULOSONATE CYTIDYLYLTRANSFERASE"/>
    <property type="match status" value="1"/>
</dbReference>
<dbReference type="RefSeq" id="WP_377371367.1">
    <property type="nucleotide sequence ID" value="NZ_JAOTJD010000045.1"/>
</dbReference>
<name>A0ABW6CSM7_9CAUL</name>
<evidence type="ECO:0000313" key="1">
    <source>
        <dbReference type="EMBL" id="MFD3266063.1"/>
    </source>
</evidence>